<organism evidence="15 16">
    <name type="scientific">Orchesella cincta</name>
    <name type="common">Springtail</name>
    <name type="synonym">Podura cincta</name>
    <dbReference type="NCBI Taxonomy" id="48709"/>
    <lineage>
        <taxon>Eukaryota</taxon>
        <taxon>Metazoa</taxon>
        <taxon>Ecdysozoa</taxon>
        <taxon>Arthropoda</taxon>
        <taxon>Hexapoda</taxon>
        <taxon>Collembola</taxon>
        <taxon>Entomobryomorpha</taxon>
        <taxon>Entomobryoidea</taxon>
        <taxon>Orchesellidae</taxon>
        <taxon>Orchesellinae</taxon>
        <taxon>Orchesella</taxon>
    </lineage>
</organism>
<feature type="compositionally biased region" description="Gly residues" evidence="12">
    <location>
        <begin position="260"/>
        <end position="270"/>
    </location>
</feature>
<gene>
    <name evidence="15" type="ORF">Ocin01_14526</name>
</gene>
<feature type="transmembrane region" description="Helical" evidence="13">
    <location>
        <begin position="41"/>
        <end position="67"/>
    </location>
</feature>
<feature type="compositionally biased region" description="Basic and acidic residues" evidence="12">
    <location>
        <begin position="290"/>
        <end position="304"/>
    </location>
</feature>
<evidence type="ECO:0000256" key="11">
    <source>
        <dbReference type="RuleBase" id="RU000688"/>
    </source>
</evidence>
<dbReference type="GO" id="GO:0005886">
    <property type="term" value="C:plasma membrane"/>
    <property type="evidence" value="ECO:0007669"/>
    <property type="project" value="UniProtKB-SubCell"/>
</dbReference>
<feature type="transmembrane region" description="Helical" evidence="13">
    <location>
        <begin position="479"/>
        <end position="498"/>
    </location>
</feature>
<feature type="transmembrane region" description="Helical" evidence="13">
    <location>
        <begin position="442"/>
        <end position="463"/>
    </location>
</feature>
<evidence type="ECO:0000256" key="2">
    <source>
        <dbReference type="ARBA" id="ARBA00010663"/>
    </source>
</evidence>
<feature type="domain" description="G-protein coupled receptors family 1 profile" evidence="14">
    <location>
        <begin position="58"/>
        <end position="495"/>
    </location>
</feature>
<feature type="transmembrane region" description="Helical" evidence="13">
    <location>
        <begin position="158"/>
        <end position="181"/>
    </location>
</feature>
<evidence type="ECO:0000256" key="12">
    <source>
        <dbReference type="SAM" id="MobiDB-lite"/>
    </source>
</evidence>
<protein>
    <submittedName>
        <fullName evidence="15">Putative tyramine receptor 2</fullName>
    </submittedName>
</protein>
<keyword evidence="7 13" id="KW-0472">Membrane</keyword>
<reference evidence="15 16" key="1">
    <citation type="journal article" date="2016" name="Genome Biol. Evol.">
        <title>Gene Family Evolution Reflects Adaptation to Soil Environmental Stressors in the Genome of the Collembolan Orchesella cincta.</title>
        <authorList>
            <person name="Faddeeva-Vakhrusheva A."/>
            <person name="Derks M.F."/>
            <person name="Anvar S.Y."/>
            <person name="Agamennone V."/>
            <person name="Suring W."/>
            <person name="Smit S."/>
            <person name="van Straalen N.M."/>
            <person name="Roelofs D."/>
        </authorList>
    </citation>
    <scope>NUCLEOTIDE SEQUENCE [LARGE SCALE GENOMIC DNA]</scope>
    <source>
        <tissue evidence="15">Mixed pool</tissue>
    </source>
</reference>
<dbReference type="Proteomes" id="UP000094527">
    <property type="component" value="Unassembled WGS sequence"/>
</dbReference>
<keyword evidence="3" id="KW-1003">Cell membrane</keyword>
<dbReference type="PANTHER" id="PTHR24248">
    <property type="entry name" value="ADRENERGIC RECEPTOR-RELATED G-PROTEIN COUPLED RECEPTOR"/>
    <property type="match status" value="1"/>
</dbReference>
<evidence type="ECO:0000313" key="15">
    <source>
        <dbReference type="EMBL" id="ODM92161.1"/>
    </source>
</evidence>
<keyword evidence="16" id="KW-1185">Reference proteome</keyword>
<feature type="compositionally biased region" description="Polar residues" evidence="12">
    <location>
        <begin position="382"/>
        <end position="397"/>
    </location>
</feature>
<dbReference type="PROSITE" id="PS50262">
    <property type="entry name" value="G_PROTEIN_RECEP_F1_2"/>
    <property type="match status" value="1"/>
</dbReference>
<evidence type="ECO:0000256" key="10">
    <source>
        <dbReference type="ARBA" id="ARBA00023224"/>
    </source>
</evidence>
<dbReference type="FunFam" id="1.20.1070.10:FF:000248">
    <property type="entry name" value="5-hydroxytryptamine receptor 1A-beta"/>
    <property type="match status" value="1"/>
</dbReference>
<evidence type="ECO:0000259" key="14">
    <source>
        <dbReference type="PROSITE" id="PS50262"/>
    </source>
</evidence>
<dbReference type="PROSITE" id="PS00237">
    <property type="entry name" value="G_PROTEIN_RECEP_F1_1"/>
    <property type="match status" value="1"/>
</dbReference>
<comment type="subcellular location">
    <subcellularLocation>
        <location evidence="1">Cell membrane</location>
        <topology evidence="1">Multi-pass membrane protein</topology>
    </subcellularLocation>
</comment>
<keyword evidence="8 11" id="KW-0675">Receptor</keyword>
<dbReference type="InterPro" id="IPR002002">
    <property type="entry name" value="Octopmn_rcpt"/>
</dbReference>
<comment type="similarity">
    <text evidence="2 11">Belongs to the G-protein coupled receptor 1 family.</text>
</comment>
<dbReference type="AlphaFoldDB" id="A0A1D2MGX4"/>
<evidence type="ECO:0000256" key="4">
    <source>
        <dbReference type="ARBA" id="ARBA00022692"/>
    </source>
</evidence>
<feature type="region of interest" description="Disordered" evidence="12">
    <location>
        <begin position="364"/>
        <end position="420"/>
    </location>
</feature>
<evidence type="ECO:0000256" key="6">
    <source>
        <dbReference type="ARBA" id="ARBA00023040"/>
    </source>
</evidence>
<comment type="caution">
    <text evidence="15">The sequence shown here is derived from an EMBL/GenBank/DDBJ whole genome shotgun (WGS) entry which is preliminary data.</text>
</comment>
<dbReference type="EMBL" id="LJIJ01001315">
    <property type="protein sequence ID" value="ODM92161.1"/>
    <property type="molecule type" value="Genomic_DNA"/>
</dbReference>
<dbReference type="SMART" id="SM01381">
    <property type="entry name" value="7TM_GPCR_Srsx"/>
    <property type="match status" value="1"/>
</dbReference>
<evidence type="ECO:0000256" key="13">
    <source>
        <dbReference type="SAM" id="Phobius"/>
    </source>
</evidence>
<dbReference type="STRING" id="48709.A0A1D2MGX4"/>
<dbReference type="InterPro" id="IPR000276">
    <property type="entry name" value="GPCR_Rhodpsn"/>
</dbReference>
<feature type="region of interest" description="Disordered" evidence="12">
    <location>
        <begin position="239"/>
        <end position="347"/>
    </location>
</feature>
<keyword evidence="5 13" id="KW-1133">Transmembrane helix</keyword>
<proteinExistence type="inferred from homology"/>
<feature type="transmembrane region" description="Helical" evidence="13">
    <location>
        <begin position="116"/>
        <end position="137"/>
    </location>
</feature>
<evidence type="ECO:0000256" key="1">
    <source>
        <dbReference type="ARBA" id="ARBA00004651"/>
    </source>
</evidence>
<keyword evidence="6 11" id="KW-0297">G-protein coupled receptor</keyword>
<keyword evidence="4 11" id="KW-0812">Transmembrane</keyword>
<name>A0A1D2MGX4_ORCCI</name>
<dbReference type="PANTHER" id="PTHR24248:SF174">
    <property type="entry name" value="TYRAMINE_OCTOPAMINE RECEPTOR"/>
    <property type="match status" value="1"/>
</dbReference>
<dbReference type="OMA" id="CDIMCCT"/>
<dbReference type="Gene3D" id="1.20.1070.10">
    <property type="entry name" value="Rhodopsin 7-helix transmembrane proteins"/>
    <property type="match status" value="2"/>
</dbReference>
<dbReference type="OrthoDB" id="5955450at2759"/>
<evidence type="ECO:0000256" key="5">
    <source>
        <dbReference type="ARBA" id="ARBA00022989"/>
    </source>
</evidence>
<evidence type="ECO:0000256" key="7">
    <source>
        <dbReference type="ARBA" id="ARBA00023136"/>
    </source>
</evidence>
<dbReference type="SUPFAM" id="SSF81321">
    <property type="entry name" value="Family A G protein-coupled receptor-like"/>
    <property type="match status" value="1"/>
</dbReference>
<evidence type="ECO:0000313" key="16">
    <source>
        <dbReference type="Proteomes" id="UP000094527"/>
    </source>
</evidence>
<dbReference type="PRINTS" id="PR00237">
    <property type="entry name" value="GPCRRHODOPSN"/>
</dbReference>
<dbReference type="InterPro" id="IPR017452">
    <property type="entry name" value="GPCR_Rhodpsn_7TM"/>
</dbReference>
<feature type="transmembrane region" description="Helical" evidence="13">
    <location>
        <begin position="79"/>
        <end position="104"/>
    </location>
</feature>
<accession>A0A1D2MGX4</accession>
<dbReference type="PRINTS" id="PR00664">
    <property type="entry name" value="OCTOPAMINER"/>
</dbReference>
<feature type="transmembrane region" description="Helical" evidence="13">
    <location>
        <begin position="201"/>
        <end position="226"/>
    </location>
</feature>
<keyword evidence="10 11" id="KW-0807">Transducer</keyword>
<dbReference type="GO" id="GO:0004989">
    <property type="term" value="F:octopamine receptor activity"/>
    <property type="evidence" value="ECO:0007669"/>
    <property type="project" value="InterPro"/>
</dbReference>
<evidence type="ECO:0000256" key="3">
    <source>
        <dbReference type="ARBA" id="ARBA00022475"/>
    </source>
</evidence>
<sequence>MPSTEQAHDYFDNGLWTGNSTTFAEPGCDSWGAPRHAEWEAALTATVLSLIIVLTLVGNALVIMSVFTYRPLRSAPNFFIVSLAVADMTVAILVLPLNVAYSILGRWVLGKLVCEFWVTSDVLCCTASILHLCAIAIDRYRAITDPVNYARKRTLQRVLFTIAVVWIMSFLISSPPILGWNDWPSDFNADTPCQLTRQQGYVVYSALGSFFIPLVLMTGVYVRIYIATRRRLRQRARASRLSAMARQKNAVDIGSSSRKNGGGGGGGSGEPGERDRSSISSIENNGNDGSGDHCLDRSNDDTIQLKKGRKEKKGANATSASNHRPSSSIENETAKNSTSVGSGSVKGRLHTQLTVGELDVSSKLNPANLSEDSVTDAEFQQPPKQHTSSFRDTTHSGPLTKCHGSSRGNKKSTRQPSQQVSQFVEEKQRISLSKERKAARTLGIIMGVFVVCWLPFFLMYVIIPFCKSCEEPSDKVVNFITWLGYLNSSLNPIIYTIFNMDFRKAFKKLLYIGK</sequence>
<dbReference type="Pfam" id="PF00001">
    <property type="entry name" value="7tm_1"/>
    <property type="match status" value="1"/>
</dbReference>
<feature type="compositionally biased region" description="Polar residues" evidence="12">
    <location>
        <begin position="316"/>
        <end position="342"/>
    </location>
</feature>
<keyword evidence="9" id="KW-0325">Glycoprotein</keyword>
<evidence type="ECO:0000256" key="8">
    <source>
        <dbReference type="ARBA" id="ARBA00023170"/>
    </source>
</evidence>
<evidence type="ECO:0000256" key="9">
    <source>
        <dbReference type="ARBA" id="ARBA00023180"/>
    </source>
</evidence>